<keyword evidence="5" id="KW-0233">DNA recombination</keyword>
<dbReference type="InterPro" id="IPR001207">
    <property type="entry name" value="Transposase_mutator"/>
</dbReference>
<dbReference type="PANTHER" id="PTHR33217">
    <property type="entry name" value="TRANSPOSASE FOR INSERTION SEQUENCE ELEMENT IS1081"/>
    <property type="match status" value="1"/>
</dbReference>
<keyword evidence="4" id="KW-0238">DNA-binding</keyword>
<dbReference type="EMBL" id="DSRU01000327">
    <property type="protein sequence ID" value="HFN00526.1"/>
    <property type="molecule type" value="Genomic_DNA"/>
</dbReference>
<sequence length="97" mass="11415">MRKAIYTTNAIAPMNMTLRNVLQNHRAFLTDDSAFKVVQMVIENISKKWTMPIRDERPALNQFEIAEESLHCLKRIELCKILKRIGLRKTLKSLRLF</sequence>
<keyword evidence="3" id="KW-0815">Transposition</keyword>
<gene>
    <name evidence="6" type="ORF">ENR64_22815</name>
</gene>
<dbReference type="GO" id="GO:0003677">
    <property type="term" value="F:DNA binding"/>
    <property type="evidence" value="ECO:0007669"/>
    <property type="project" value="UniProtKB-KW"/>
</dbReference>
<name>A0A7C3KI78_9CYAN</name>
<dbReference type="AlphaFoldDB" id="A0A7C3KI78"/>
<accession>A0A7C3KI78</accession>
<protein>
    <submittedName>
        <fullName evidence="6">Transposase</fullName>
    </submittedName>
</protein>
<organism evidence="6">
    <name type="scientific">Oscillatoriales cyanobacterium SpSt-418</name>
    <dbReference type="NCBI Taxonomy" id="2282169"/>
    <lineage>
        <taxon>Bacteria</taxon>
        <taxon>Bacillati</taxon>
        <taxon>Cyanobacteriota</taxon>
        <taxon>Cyanophyceae</taxon>
        <taxon>Oscillatoriophycideae</taxon>
        <taxon>Oscillatoriales</taxon>
    </lineage>
</organism>
<evidence type="ECO:0000256" key="1">
    <source>
        <dbReference type="ARBA" id="ARBA00002190"/>
    </source>
</evidence>
<evidence type="ECO:0000256" key="2">
    <source>
        <dbReference type="ARBA" id="ARBA00010961"/>
    </source>
</evidence>
<evidence type="ECO:0000256" key="4">
    <source>
        <dbReference type="ARBA" id="ARBA00023125"/>
    </source>
</evidence>
<comment type="similarity">
    <text evidence="2">Belongs to the transposase mutator family.</text>
</comment>
<dbReference type="PANTHER" id="PTHR33217:SF5">
    <property type="entry name" value="MUTATOR FAMILY TRANSPOSASE"/>
    <property type="match status" value="1"/>
</dbReference>
<evidence type="ECO:0000313" key="6">
    <source>
        <dbReference type="EMBL" id="HFN00526.1"/>
    </source>
</evidence>
<dbReference type="GO" id="GO:0006313">
    <property type="term" value="P:DNA transposition"/>
    <property type="evidence" value="ECO:0007669"/>
    <property type="project" value="InterPro"/>
</dbReference>
<dbReference type="GO" id="GO:0004803">
    <property type="term" value="F:transposase activity"/>
    <property type="evidence" value="ECO:0007669"/>
    <property type="project" value="InterPro"/>
</dbReference>
<comment type="caution">
    <text evidence="6">The sequence shown here is derived from an EMBL/GenBank/DDBJ whole genome shotgun (WGS) entry which is preliminary data.</text>
</comment>
<proteinExistence type="inferred from homology"/>
<evidence type="ECO:0000256" key="5">
    <source>
        <dbReference type="ARBA" id="ARBA00023172"/>
    </source>
</evidence>
<evidence type="ECO:0000256" key="3">
    <source>
        <dbReference type="ARBA" id="ARBA00022578"/>
    </source>
</evidence>
<comment type="function">
    <text evidence="1">Required for the transposition of the insertion element.</text>
</comment>
<reference evidence="6" key="1">
    <citation type="journal article" date="2020" name="mSystems">
        <title>Genome- and Community-Level Interaction Insights into Carbon Utilization and Element Cycling Functions of Hydrothermarchaeota in Hydrothermal Sediment.</title>
        <authorList>
            <person name="Zhou Z."/>
            <person name="Liu Y."/>
            <person name="Xu W."/>
            <person name="Pan J."/>
            <person name="Luo Z.H."/>
            <person name="Li M."/>
        </authorList>
    </citation>
    <scope>NUCLEOTIDE SEQUENCE [LARGE SCALE GENOMIC DNA]</scope>
    <source>
        <strain evidence="6">SpSt-418</strain>
    </source>
</reference>